<dbReference type="EMBL" id="JPWF01000014">
    <property type="protein sequence ID" value="RCK32942.1"/>
    <property type="molecule type" value="Genomic_DNA"/>
</dbReference>
<name>A0A367W3M5_9PROT</name>
<dbReference type="RefSeq" id="WP_114103780.1">
    <property type="nucleotide sequence ID" value="NZ_JPWF01000014.1"/>
</dbReference>
<proteinExistence type="predicted"/>
<gene>
    <name evidence="1" type="ORF">TH19_18775</name>
</gene>
<comment type="caution">
    <text evidence="1">The sequence shown here is derived from an EMBL/GenBank/DDBJ whole genome shotgun (WGS) entry which is preliminary data.</text>
</comment>
<reference evidence="1 2" key="1">
    <citation type="submission" date="2014-07" db="EMBL/GenBank/DDBJ databases">
        <title>Draft genome sequence of Thalassospira profundimaris 35.</title>
        <authorList>
            <person name="Lai Q."/>
            <person name="Shao Z."/>
        </authorList>
    </citation>
    <scope>NUCLEOTIDE SEQUENCE [LARGE SCALE GENOMIC DNA]</scope>
    <source>
        <strain evidence="1 2">35</strain>
    </source>
</reference>
<sequence length="69" mass="7437">MNQISISNQDQMTSWMACGGALASEHLDNEVSFDAEIGSAAYSVSLPMCIDQDVRTAAGTFGGYYWGCY</sequence>
<evidence type="ECO:0000313" key="2">
    <source>
        <dbReference type="Proteomes" id="UP000253226"/>
    </source>
</evidence>
<dbReference type="AlphaFoldDB" id="A0A367W3M5"/>
<accession>A0A367W3M5</accession>
<protein>
    <submittedName>
        <fullName evidence="1">Uncharacterized protein</fullName>
    </submittedName>
</protein>
<organism evidence="1 2">
    <name type="scientific">Thalassospira profundimaris</name>
    <dbReference type="NCBI Taxonomy" id="502049"/>
    <lineage>
        <taxon>Bacteria</taxon>
        <taxon>Pseudomonadati</taxon>
        <taxon>Pseudomonadota</taxon>
        <taxon>Alphaproteobacteria</taxon>
        <taxon>Rhodospirillales</taxon>
        <taxon>Thalassospiraceae</taxon>
        <taxon>Thalassospira</taxon>
    </lineage>
</organism>
<dbReference type="Proteomes" id="UP000253226">
    <property type="component" value="Unassembled WGS sequence"/>
</dbReference>
<evidence type="ECO:0000313" key="1">
    <source>
        <dbReference type="EMBL" id="RCK32942.1"/>
    </source>
</evidence>